<proteinExistence type="predicted"/>
<dbReference type="GeneID" id="85350028"/>
<dbReference type="AlphaFoldDB" id="A0AA39J6F1"/>
<keyword evidence="2" id="KW-1185">Reference proteome</keyword>
<accession>A0AA39J6F1</accession>
<feature type="non-terminal residue" evidence="1">
    <location>
        <position position="90"/>
    </location>
</feature>
<reference evidence="1" key="1">
    <citation type="submission" date="2023-06" db="EMBL/GenBank/DDBJ databases">
        <authorList>
            <consortium name="Lawrence Berkeley National Laboratory"/>
            <person name="Ahrendt S."/>
            <person name="Sahu N."/>
            <person name="Indic B."/>
            <person name="Wong-Bajracharya J."/>
            <person name="Merenyi Z."/>
            <person name="Ke H.-M."/>
            <person name="Monk M."/>
            <person name="Kocsube S."/>
            <person name="Drula E."/>
            <person name="Lipzen A."/>
            <person name="Balint B."/>
            <person name="Henrissat B."/>
            <person name="Andreopoulos B."/>
            <person name="Martin F.M."/>
            <person name="Harder C.B."/>
            <person name="Rigling D."/>
            <person name="Ford K.L."/>
            <person name="Foster G.D."/>
            <person name="Pangilinan J."/>
            <person name="Papanicolaou A."/>
            <person name="Barry K."/>
            <person name="LaButti K."/>
            <person name="Viragh M."/>
            <person name="Koriabine M."/>
            <person name="Yan M."/>
            <person name="Riley R."/>
            <person name="Champramary S."/>
            <person name="Plett K.L."/>
            <person name="Tsai I.J."/>
            <person name="Slot J."/>
            <person name="Sipos G."/>
            <person name="Plett J."/>
            <person name="Nagy L.G."/>
            <person name="Grigoriev I.V."/>
        </authorList>
    </citation>
    <scope>NUCLEOTIDE SEQUENCE</scope>
    <source>
        <strain evidence="1">CCBAS 213</strain>
    </source>
</reference>
<dbReference type="EMBL" id="JAUEPS010000129">
    <property type="protein sequence ID" value="KAK0436320.1"/>
    <property type="molecule type" value="Genomic_DNA"/>
</dbReference>
<gene>
    <name evidence="1" type="ORF">EV420DRAFT_1223021</name>
</gene>
<comment type="caution">
    <text evidence="1">The sequence shown here is derived from an EMBL/GenBank/DDBJ whole genome shotgun (WGS) entry which is preliminary data.</text>
</comment>
<evidence type="ECO:0000313" key="1">
    <source>
        <dbReference type="EMBL" id="KAK0436320.1"/>
    </source>
</evidence>
<feature type="non-terminal residue" evidence="1">
    <location>
        <position position="1"/>
    </location>
</feature>
<protein>
    <submittedName>
        <fullName evidence="1">Uncharacterized protein</fullName>
    </submittedName>
</protein>
<name>A0AA39J6F1_ARMTA</name>
<dbReference type="RefSeq" id="XP_060322242.1">
    <property type="nucleotide sequence ID" value="XM_060466480.1"/>
</dbReference>
<organism evidence="1 2">
    <name type="scientific">Armillaria tabescens</name>
    <name type="common">Ringless honey mushroom</name>
    <name type="synonym">Agaricus tabescens</name>
    <dbReference type="NCBI Taxonomy" id="1929756"/>
    <lineage>
        <taxon>Eukaryota</taxon>
        <taxon>Fungi</taxon>
        <taxon>Dikarya</taxon>
        <taxon>Basidiomycota</taxon>
        <taxon>Agaricomycotina</taxon>
        <taxon>Agaricomycetes</taxon>
        <taxon>Agaricomycetidae</taxon>
        <taxon>Agaricales</taxon>
        <taxon>Marasmiineae</taxon>
        <taxon>Physalacriaceae</taxon>
        <taxon>Desarmillaria</taxon>
    </lineage>
</organism>
<sequence>DPRQAIFYLFSREAKTSYMLLRHQRPTRILDSCGRLVIFRSMAIPWLVDSMDDFIQEMKFFVANCTPFKDEDASQNVRGRHWFCIAGHDR</sequence>
<evidence type="ECO:0000313" key="2">
    <source>
        <dbReference type="Proteomes" id="UP001175211"/>
    </source>
</evidence>
<dbReference type="Proteomes" id="UP001175211">
    <property type="component" value="Unassembled WGS sequence"/>
</dbReference>